<dbReference type="PANTHER" id="PTHR43398">
    <property type="entry name" value="DOLICHOL-PHOSPHATE MANNOSYLTRANSFERASE SUBUNIT 1"/>
    <property type="match status" value="1"/>
</dbReference>
<dbReference type="RefSeq" id="WP_014395501.1">
    <property type="nucleotide sequence ID" value="NC_017030.1"/>
</dbReference>
<gene>
    <name evidence="5" type="primary">ybfF1</name>
    <name evidence="5" type="ordered locus">COCOR_02676</name>
</gene>
<dbReference type="Gene3D" id="3.90.550.10">
    <property type="entry name" value="Spore Coat Polysaccharide Biosynthesis Protein SpsA, Chain A"/>
    <property type="match status" value="1"/>
</dbReference>
<evidence type="ECO:0000256" key="1">
    <source>
        <dbReference type="ARBA" id="ARBA00006739"/>
    </source>
</evidence>
<dbReference type="GO" id="GO:0004582">
    <property type="term" value="F:dolichyl-phosphate beta-D-mannosyltransferase activity"/>
    <property type="evidence" value="ECO:0007669"/>
    <property type="project" value="InterPro"/>
</dbReference>
<dbReference type="FunFam" id="3.90.550.10:FF:000122">
    <property type="entry name" value="Dolichol-phosphate mannosyltransferase subunit 1"/>
    <property type="match status" value="1"/>
</dbReference>
<dbReference type="CDD" id="cd06442">
    <property type="entry name" value="DPM1_like"/>
    <property type="match status" value="1"/>
</dbReference>
<reference evidence="5 6" key="1">
    <citation type="journal article" date="2012" name="J. Bacteriol.">
        <title>Complete Genome Sequence of the Fruiting Myxobacterium Corallococcus coralloides DSM 2259.</title>
        <authorList>
            <person name="Huntley S."/>
            <person name="Zhang Y."/>
            <person name="Treuner-Lange A."/>
            <person name="Kneip S."/>
            <person name="Sensen C.W."/>
            <person name="Sogaard-Andersen L."/>
        </authorList>
    </citation>
    <scope>NUCLEOTIDE SEQUENCE [LARGE SCALE GENOMIC DNA]</scope>
    <source>
        <strain evidence="6">ATCC 25202 / DSM 2259 / NBRC 100086 / M2</strain>
    </source>
</reference>
<dbReference type="GO" id="GO:0009247">
    <property type="term" value="P:glycolipid biosynthetic process"/>
    <property type="evidence" value="ECO:0007669"/>
    <property type="project" value="TreeGrafter"/>
</dbReference>
<dbReference type="InterPro" id="IPR039528">
    <property type="entry name" value="DPM1-like"/>
</dbReference>
<dbReference type="Proteomes" id="UP000007587">
    <property type="component" value="Chromosome"/>
</dbReference>
<dbReference type="PANTHER" id="PTHR43398:SF1">
    <property type="entry name" value="DOLICHOL-PHOSPHATE MANNOSYLTRANSFERASE SUBUNIT 1"/>
    <property type="match status" value="1"/>
</dbReference>
<dbReference type="EMBL" id="CP003389">
    <property type="protein sequence ID" value="AFE10736.1"/>
    <property type="molecule type" value="Genomic_DNA"/>
</dbReference>
<evidence type="ECO:0000259" key="4">
    <source>
        <dbReference type="Pfam" id="PF00535"/>
    </source>
</evidence>
<keyword evidence="3 5" id="KW-0808">Transferase</keyword>
<feature type="domain" description="Glycosyltransferase 2-like" evidence="4">
    <location>
        <begin position="6"/>
        <end position="170"/>
    </location>
</feature>
<evidence type="ECO:0000256" key="2">
    <source>
        <dbReference type="ARBA" id="ARBA00022676"/>
    </source>
</evidence>
<accession>H8MTY5</accession>
<dbReference type="KEGG" id="ccx:COCOR_02676"/>
<reference evidence="6" key="2">
    <citation type="submission" date="2012-03" db="EMBL/GenBank/DDBJ databases">
        <title>Genome sequence of the fruiting myxobacterium Corallococcus coralloides DSM 2259.</title>
        <authorList>
            <person name="Huntley S."/>
            <person name="Zhang Y."/>
            <person name="Treuner-Lange A."/>
            <person name="Sensen C.W."/>
            <person name="Sogaard-Andersen L."/>
        </authorList>
    </citation>
    <scope>NUCLEOTIDE SEQUENCE [LARGE SCALE GENOMIC DNA]</scope>
    <source>
        <strain evidence="6">ATCC 25202 / DSM 2259 / NBRC 100086 / M2</strain>
    </source>
</reference>
<keyword evidence="6" id="KW-1185">Reference proteome</keyword>
<sequence length="234" mass="26156">MNRALVCIPTYNERENIGPITQAVLAADPRVDILVVDDNSPDGTGQLADELAAKNPRVRVLHREKKEGLGRAYLAAFRWALAEGYTFILEMDADFSHDPRYLPTFLDAAEGGADLVLGSRYVDGGGTVNWGVGRKIISRGGSLYARSILGVDVRDLTGGFKCFNRRVLESINLDEVRSTGYAFQIELTYRTLRKGFTVREVPIVFEDRRVGHSKMNKKIFVEALGMVWKLRFTV</sequence>
<protein>
    <submittedName>
        <fullName evidence="5">Group 2 glycosyl transferase</fullName>
    </submittedName>
</protein>
<evidence type="ECO:0000256" key="3">
    <source>
        <dbReference type="ARBA" id="ARBA00022679"/>
    </source>
</evidence>
<organism evidence="5 6">
    <name type="scientific">Corallococcus coralloides (strain ATCC 25202 / DSM 2259 / NBRC 100086 / M2)</name>
    <name type="common">Myxococcus coralloides</name>
    <dbReference type="NCBI Taxonomy" id="1144275"/>
    <lineage>
        <taxon>Bacteria</taxon>
        <taxon>Pseudomonadati</taxon>
        <taxon>Myxococcota</taxon>
        <taxon>Myxococcia</taxon>
        <taxon>Myxococcales</taxon>
        <taxon>Cystobacterineae</taxon>
        <taxon>Myxococcaceae</taxon>
        <taxon>Corallococcus</taxon>
    </lineage>
</organism>
<dbReference type="SUPFAM" id="SSF53448">
    <property type="entry name" value="Nucleotide-diphospho-sugar transferases"/>
    <property type="match status" value="1"/>
</dbReference>
<dbReference type="InterPro" id="IPR001173">
    <property type="entry name" value="Glyco_trans_2-like"/>
</dbReference>
<dbReference type="HOGENOM" id="CLU_033536_13_0_7"/>
<evidence type="ECO:0000313" key="5">
    <source>
        <dbReference type="EMBL" id="AFE10736.1"/>
    </source>
</evidence>
<dbReference type="STRING" id="1144275.COCOR_02676"/>
<name>H8MTY5_CORCM</name>
<dbReference type="InterPro" id="IPR029044">
    <property type="entry name" value="Nucleotide-diphossugar_trans"/>
</dbReference>
<dbReference type="eggNOG" id="COG1216">
    <property type="taxonomic scope" value="Bacteria"/>
</dbReference>
<evidence type="ECO:0000313" key="6">
    <source>
        <dbReference type="Proteomes" id="UP000007587"/>
    </source>
</evidence>
<proteinExistence type="inferred from homology"/>
<dbReference type="OrthoDB" id="9802649at2"/>
<dbReference type="AlphaFoldDB" id="H8MTY5"/>
<dbReference type="GO" id="GO:0016020">
    <property type="term" value="C:membrane"/>
    <property type="evidence" value="ECO:0007669"/>
    <property type="project" value="GOC"/>
</dbReference>
<keyword evidence="2" id="KW-0328">Glycosyltransferase</keyword>
<comment type="similarity">
    <text evidence="1">Belongs to the glycosyltransferase 2 family.</text>
</comment>
<dbReference type="InParanoid" id="H8MTY5"/>
<dbReference type="FunCoup" id="H8MTY5">
    <property type="interactions" value="18"/>
</dbReference>
<dbReference type="Pfam" id="PF00535">
    <property type="entry name" value="Glycos_transf_2"/>
    <property type="match status" value="1"/>
</dbReference>